<dbReference type="EC" id="1.13.12.19" evidence="3"/>
<dbReference type="EC" id="1.14.20.7" evidence="2"/>
<keyword evidence="10" id="KW-0560">Oxidoreductase</keyword>
<dbReference type="GO" id="GO:0051213">
    <property type="term" value="F:dioxygenase activity"/>
    <property type="evidence" value="ECO:0007669"/>
    <property type="project" value="UniProtKB-KW"/>
</dbReference>
<dbReference type="InterPro" id="IPR050231">
    <property type="entry name" value="Iron_ascorbate_oxido_reductase"/>
</dbReference>
<evidence type="ECO:0000313" key="13">
    <source>
        <dbReference type="Proteomes" id="UP000588068"/>
    </source>
</evidence>
<accession>A0A841HKX8</accession>
<evidence type="ECO:0000256" key="10">
    <source>
        <dbReference type="RuleBase" id="RU003682"/>
    </source>
</evidence>
<evidence type="ECO:0000256" key="7">
    <source>
        <dbReference type="ARBA" id="ARBA00031282"/>
    </source>
</evidence>
<proteinExistence type="inferred from homology"/>
<keyword evidence="10" id="KW-0479">Metal-binding</keyword>
<dbReference type="Gene3D" id="2.60.120.330">
    <property type="entry name" value="B-lactam Antibiotic, Isopenicillin N Synthase, Chain"/>
    <property type="match status" value="1"/>
</dbReference>
<dbReference type="Pfam" id="PF03171">
    <property type="entry name" value="2OG-FeII_Oxy"/>
    <property type="match status" value="1"/>
</dbReference>
<dbReference type="GO" id="GO:0102276">
    <property type="term" value="F:2-oxoglutarate oxygenase/decarboxylase (ethylene-forming) activity"/>
    <property type="evidence" value="ECO:0007669"/>
    <property type="project" value="UniProtKB-EC"/>
</dbReference>
<comment type="caution">
    <text evidence="12">The sequence shown here is derived from an EMBL/GenBank/DDBJ whole genome shotgun (WGS) entry which is preliminary data.</text>
</comment>
<gene>
    <name evidence="12" type="ORF">HNQ60_001828</name>
</gene>
<evidence type="ECO:0000259" key="11">
    <source>
        <dbReference type="PROSITE" id="PS51471"/>
    </source>
</evidence>
<evidence type="ECO:0000313" key="12">
    <source>
        <dbReference type="EMBL" id="MBB6092950.1"/>
    </source>
</evidence>
<reference evidence="12 13" key="1">
    <citation type="submission" date="2020-08" db="EMBL/GenBank/DDBJ databases">
        <title>Genomic Encyclopedia of Type Strains, Phase IV (KMG-IV): sequencing the most valuable type-strain genomes for metagenomic binning, comparative biology and taxonomic classification.</title>
        <authorList>
            <person name="Goeker M."/>
        </authorList>
    </citation>
    <scope>NUCLEOTIDE SEQUENCE [LARGE SCALE GENOMIC DNA]</scope>
    <source>
        <strain evidence="12 13">DSM 26723</strain>
    </source>
</reference>
<evidence type="ECO:0000256" key="1">
    <source>
        <dbReference type="ARBA" id="ARBA00004767"/>
    </source>
</evidence>
<evidence type="ECO:0000256" key="3">
    <source>
        <dbReference type="ARBA" id="ARBA00012531"/>
    </source>
</evidence>
<dbReference type="InterPro" id="IPR027443">
    <property type="entry name" value="IPNS-like_sf"/>
</dbReference>
<dbReference type="PANTHER" id="PTHR47990">
    <property type="entry name" value="2-OXOGLUTARATE (2OG) AND FE(II)-DEPENDENT OXYGENASE SUPERFAMILY PROTEIN-RELATED"/>
    <property type="match status" value="1"/>
</dbReference>
<dbReference type="RefSeq" id="WP_184330855.1">
    <property type="nucleotide sequence ID" value="NZ_JACHHZ010000002.1"/>
</dbReference>
<dbReference type="InterPro" id="IPR005123">
    <property type="entry name" value="Oxoglu/Fe-dep_dioxygenase_dom"/>
</dbReference>
<protein>
    <recommendedName>
        <fullName evidence="4">2-oxoglutarate-dependent ethylene/succinate-forming enzyme</fullName>
        <ecNumber evidence="3">1.13.12.19</ecNumber>
        <ecNumber evidence="2">1.14.20.7</ecNumber>
    </recommendedName>
    <alternativeName>
        <fullName evidence="6">2-oxoglutarate dioxygenase (ethylene-forming)</fullName>
    </alternativeName>
    <alternativeName>
        <fullName evidence="7">2-oxoglutarate/L-arginine monooxygenase/decarboxylase (succinate-forming)</fullName>
    </alternativeName>
</protein>
<keyword evidence="13" id="KW-1185">Reference proteome</keyword>
<comment type="catalytic activity">
    <reaction evidence="9">
        <text>L-arginine + 2-oxoglutarate + O2 = guanidine + L-glutamate 5-semialdehyde + succinate + CO2</text>
        <dbReference type="Rhea" id="RHEA:31535"/>
        <dbReference type="ChEBI" id="CHEBI:15379"/>
        <dbReference type="ChEBI" id="CHEBI:16526"/>
        <dbReference type="ChEBI" id="CHEBI:16810"/>
        <dbReference type="ChEBI" id="CHEBI:30031"/>
        <dbReference type="ChEBI" id="CHEBI:30087"/>
        <dbReference type="ChEBI" id="CHEBI:32682"/>
        <dbReference type="ChEBI" id="CHEBI:58066"/>
        <dbReference type="EC" id="1.14.20.7"/>
    </reaction>
</comment>
<feature type="domain" description="Fe2OG dioxygenase" evidence="11">
    <location>
        <begin position="148"/>
        <end position="254"/>
    </location>
</feature>
<name>A0A841HKX8_9GAMM</name>
<evidence type="ECO:0000256" key="6">
    <source>
        <dbReference type="ARBA" id="ARBA00031011"/>
    </source>
</evidence>
<evidence type="ECO:0000256" key="5">
    <source>
        <dbReference type="ARBA" id="ARBA00022666"/>
    </source>
</evidence>
<dbReference type="GO" id="GO:0009693">
    <property type="term" value="P:ethylene biosynthetic process"/>
    <property type="evidence" value="ECO:0007669"/>
    <property type="project" value="UniProtKB-KW"/>
</dbReference>
<dbReference type="PROSITE" id="PS51471">
    <property type="entry name" value="FE2OG_OXY"/>
    <property type="match status" value="1"/>
</dbReference>
<organism evidence="12 13">
    <name type="scientific">Povalibacter uvarum</name>
    <dbReference type="NCBI Taxonomy" id="732238"/>
    <lineage>
        <taxon>Bacteria</taxon>
        <taxon>Pseudomonadati</taxon>
        <taxon>Pseudomonadota</taxon>
        <taxon>Gammaproteobacteria</taxon>
        <taxon>Steroidobacterales</taxon>
        <taxon>Steroidobacteraceae</taxon>
        <taxon>Povalibacter</taxon>
    </lineage>
</organism>
<comment type="catalytic activity">
    <reaction evidence="8">
        <text>2-oxoglutarate + O2 + 2 H(+) = ethene + 3 CO2 + H2O</text>
        <dbReference type="Rhea" id="RHEA:31523"/>
        <dbReference type="ChEBI" id="CHEBI:15377"/>
        <dbReference type="ChEBI" id="CHEBI:15378"/>
        <dbReference type="ChEBI" id="CHEBI:15379"/>
        <dbReference type="ChEBI" id="CHEBI:16526"/>
        <dbReference type="ChEBI" id="CHEBI:16810"/>
        <dbReference type="ChEBI" id="CHEBI:18153"/>
        <dbReference type="EC" id="1.13.12.19"/>
    </reaction>
</comment>
<dbReference type="Proteomes" id="UP000588068">
    <property type="component" value="Unassembled WGS sequence"/>
</dbReference>
<dbReference type="SUPFAM" id="SSF51197">
    <property type="entry name" value="Clavaminate synthase-like"/>
    <property type="match status" value="1"/>
</dbReference>
<dbReference type="GO" id="GO:0046872">
    <property type="term" value="F:metal ion binding"/>
    <property type="evidence" value="ECO:0007669"/>
    <property type="project" value="UniProtKB-KW"/>
</dbReference>
<evidence type="ECO:0000256" key="2">
    <source>
        <dbReference type="ARBA" id="ARBA00012293"/>
    </source>
</evidence>
<comment type="similarity">
    <text evidence="10">Belongs to the iron/ascorbate-dependent oxidoreductase family.</text>
</comment>
<sequence>MEPVLVAVSYTDPEAPALFTESLRRTGFGVLRDHPVPYSLIEEIMREWLAFFGTDAKFSYLVEGAGREGFFSEAIAETAKGNARRDLKEYFHIYEWGRYPAEVSDAARRYFQLASTLAAELLEWVERHTPAEVRSRFRMPLSQMITNSPDTLLRILRYPPLPDGTDDAMRAAAHEDINLLTVLPASNERGLQLLDSSGQWVDIPCDPGSLIINLGDMLQEASGGYYRSTTHRVVNPTGEARRRSRISLPLFLHPRPEVVLSDRCTAGSYLEERLTELRRGKK</sequence>
<evidence type="ECO:0000256" key="8">
    <source>
        <dbReference type="ARBA" id="ARBA00047725"/>
    </source>
</evidence>
<keyword evidence="12" id="KW-0223">Dioxygenase</keyword>
<dbReference type="InterPro" id="IPR044861">
    <property type="entry name" value="IPNS-like_FE2OG_OXY"/>
</dbReference>
<dbReference type="AlphaFoldDB" id="A0A841HKX8"/>
<evidence type="ECO:0000256" key="9">
    <source>
        <dbReference type="ARBA" id="ARBA00049359"/>
    </source>
</evidence>
<dbReference type="EMBL" id="JACHHZ010000002">
    <property type="protein sequence ID" value="MBB6092950.1"/>
    <property type="molecule type" value="Genomic_DNA"/>
</dbReference>
<keyword evidence="5" id="KW-0266">Ethylene biosynthesis</keyword>
<keyword evidence="10" id="KW-0408">Iron</keyword>
<evidence type="ECO:0000256" key="4">
    <source>
        <dbReference type="ARBA" id="ARBA00019045"/>
    </source>
</evidence>
<comment type="pathway">
    <text evidence="1">Alkene biosynthesis; ethylene biosynthesis via 2-oxoglutarate.</text>
</comment>